<name>A0A0A2LYA1_9FLAO</name>
<organism evidence="1 2">
    <name type="scientific">Flavobacterium rivuli WB 3.3-2 = DSM 21788</name>
    <dbReference type="NCBI Taxonomy" id="1121895"/>
    <lineage>
        <taxon>Bacteria</taxon>
        <taxon>Pseudomonadati</taxon>
        <taxon>Bacteroidota</taxon>
        <taxon>Flavobacteriia</taxon>
        <taxon>Flavobacteriales</taxon>
        <taxon>Flavobacteriaceae</taxon>
        <taxon>Flavobacterium</taxon>
    </lineage>
</organism>
<reference evidence="1 2" key="1">
    <citation type="submission" date="2013-09" db="EMBL/GenBank/DDBJ databases">
        <authorList>
            <person name="Zeng Z."/>
            <person name="Chen C."/>
        </authorList>
    </citation>
    <scope>NUCLEOTIDE SEQUENCE [LARGE SCALE GENOMIC DNA]</scope>
    <source>
        <strain evidence="1 2">WB 3.3-2</strain>
    </source>
</reference>
<evidence type="ECO:0000313" key="2">
    <source>
        <dbReference type="Proteomes" id="UP000030152"/>
    </source>
</evidence>
<dbReference type="AlphaFoldDB" id="A0A0A2LYA1"/>
<dbReference type="EMBL" id="JRLX01000029">
    <property type="protein sequence ID" value="KGO84994.1"/>
    <property type="molecule type" value="Genomic_DNA"/>
</dbReference>
<gene>
    <name evidence="1" type="ORF">Q765_18440</name>
</gene>
<dbReference type="eggNOG" id="ENOG5030YTD">
    <property type="taxonomic scope" value="Bacteria"/>
</dbReference>
<evidence type="ECO:0000313" key="1">
    <source>
        <dbReference type="EMBL" id="KGO84994.1"/>
    </source>
</evidence>
<accession>A0A0A2LYA1</accession>
<dbReference type="RefSeq" id="WP_020212867.1">
    <property type="nucleotide sequence ID" value="NZ_JRLX01000029.1"/>
</dbReference>
<keyword evidence="2" id="KW-1185">Reference proteome</keyword>
<comment type="caution">
    <text evidence="1">The sequence shown here is derived from an EMBL/GenBank/DDBJ whole genome shotgun (WGS) entry which is preliminary data.</text>
</comment>
<dbReference type="Proteomes" id="UP000030152">
    <property type="component" value="Unassembled WGS sequence"/>
</dbReference>
<dbReference type="STRING" id="1121895.GCA_000378485_01713"/>
<sequence length="88" mass="9976">MNENLNTIHEAFKKSGIEISAAQYSITEYSLNTDLSFKFTNLAEFITFLDIENDAAKTELVKAKVVEAGVNPDSFFYVNFYKPKVVEL</sequence>
<protein>
    <submittedName>
        <fullName evidence="1">Uncharacterized protein</fullName>
    </submittedName>
</protein>
<dbReference type="OrthoDB" id="1362098at2"/>
<proteinExistence type="predicted"/>